<dbReference type="EMBL" id="JAEKNR010000157">
    <property type="protein sequence ID" value="MBJ7599578.1"/>
    <property type="molecule type" value="Genomic_DNA"/>
</dbReference>
<evidence type="ECO:0000256" key="1">
    <source>
        <dbReference type="SAM" id="MobiDB-lite"/>
    </source>
</evidence>
<feature type="transmembrane region" description="Helical" evidence="2">
    <location>
        <begin position="20"/>
        <end position="39"/>
    </location>
</feature>
<feature type="region of interest" description="Disordered" evidence="1">
    <location>
        <begin position="76"/>
        <end position="99"/>
    </location>
</feature>
<dbReference type="RefSeq" id="WP_338203118.1">
    <property type="nucleotide sequence ID" value="NZ_JAEKNR010000157.1"/>
</dbReference>
<accession>A0A934KAK1</accession>
<keyword evidence="2" id="KW-1133">Transmembrane helix</keyword>
<reference evidence="3" key="1">
    <citation type="submission" date="2020-10" db="EMBL/GenBank/DDBJ databases">
        <title>Ca. Dormibacterota MAGs.</title>
        <authorList>
            <person name="Montgomery K."/>
        </authorList>
    </citation>
    <scope>NUCLEOTIDE SEQUENCE [LARGE SCALE GENOMIC DNA]</scope>
    <source>
        <strain evidence="3">SC8812_S17_10</strain>
    </source>
</reference>
<comment type="caution">
    <text evidence="3">The sequence shown here is derived from an EMBL/GenBank/DDBJ whole genome shotgun (WGS) entry which is preliminary data.</text>
</comment>
<keyword evidence="2" id="KW-0472">Membrane</keyword>
<evidence type="ECO:0000313" key="3">
    <source>
        <dbReference type="EMBL" id="MBJ7599578.1"/>
    </source>
</evidence>
<evidence type="ECO:0000256" key="2">
    <source>
        <dbReference type="SAM" id="Phobius"/>
    </source>
</evidence>
<keyword evidence="2" id="KW-0812">Transmembrane</keyword>
<evidence type="ECO:0000313" key="4">
    <source>
        <dbReference type="Proteomes" id="UP000612893"/>
    </source>
</evidence>
<dbReference type="AlphaFoldDB" id="A0A934KAK1"/>
<name>A0A934KAK1_9BACT</name>
<gene>
    <name evidence="3" type="ORF">JF922_16060</name>
</gene>
<organism evidence="3 4">
    <name type="scientific">Candidatus Nephthysia bennettiae</name>
    <dbReference type="NCBI Taxonomy" id="3127016"/>
    <lineage>
        <taxon>Bacteria</taxon>
        <taxon>Bacillati</taxon>
        <taxon>Candidatus Dormiibacterota</taxon>
        <taxon>Candidatus Dormibacteria</taxon>
        <taxon>Candidatus Dormibacterales</taxon>
        <taxon>Candidatus Dormibacteraceae</taxon>
        <taxon>Candidatus Nephthysia</taxon>
    </lineage>
</organism>
<keyword evidence="4" id="KW-1185">Reference proteome</keyword>
<proteinExistence type="predicted"/>
<protein>
    <submittedName>
        <fullName evidence="3">Uncharacterized protein</fullName>
    </submittedName>
</protein>
<sequence>MERQRQRLMRWGRRALTEPVALCGVVMGAVNTAAAFGLLNLSDHQIGVLNLAMGSLLGFFARTLVTPLARPRSRHGHALVHSGEPAPGQATLIGNRPAA</sequence>
<dbReference type="Proteomes" id="UP000612893">
    <property type="component" value="Unassembled WGS sequence"/>
</dbReference>
<feature type="transmembrane region" description="Helical" evidence="2">
    <location>
        <begin position="45"/>
        <end position="65"/>
    </location>
</feature>